<evidence type="ECO:0000256" key="10">
    <source>
        <dbReference type="ARBA" id="ARBA00023049"/>
    </source>
</evidence>
<evidence type="ECO:0000256" key="14">
    <source>
        <dbReference type="ARBA" id="ARBA00023180"/>
    </source>
</evidence>
<dbReference type="GeneID" id="39981247"/>
<dbReference type="Gene3D" id="3.90.132.10">
    <property type="entry name" value="Leishmanolysin , domain 2"/>
    <property type="match status" value="1"/>
</dbReference>
<evidence type="ECO:0000256" key="2">
    <source>
        <dbReference type="ARBA" id="ARBA00004370"/>
    </source>
</evidence>
<accession>A0A1X0P868</accession>
<protein>
    <recommendedName>
        <fullName evidence="16">Leishmanolysin-like peptidase</fullName>
        <ecNumber evidence="16">3.4.24.-</ecNumber>
    </recommendedName>
</protein>
<evidence type="ECO:0000256" key="11">
    <source>
        <dbReference type="ARBA" id="ARBA00023136"/>
    </source>
</evidence>
<dbReference type="Gene3D" id="3.10.170.20">
    <property type="match status" value="1"/>
</dbReference>
<evidence type="ECO:0000256" key="15">
    <source>
        <dbReference type="PIRSR" id="PIRSR601577-2"/>
    </source>
</evidence>
<keyword evidence="9" id="KW-0130">Cell adhesion</keyword>
<evidence type="ECO:0000256" key="1">
    <source>
        <dbReference type="ARBA" id="ARBA00001249"/>
    </source>
</evidence>
<evidence type="ECO:0000256" key="9">
    <source>
        <dbReference type="ARBA" id="ARBA00022889"/>
    </source>
</evidence>
<dbReference type="PRINTS" id="PR00782">
    <property type="entry name" value="LSHMANOLYSIN"/>
</dbReference>
<dbReference type="OrthoDB" id="527990at2759"/>
<comment type="subcellular location">
    <subcellularLocation>
        <location evidence="2">Membrane</location>
    </subcellularLocation>
</comment>
<keyword evidence="18" id="KW-1185">Reference proteome</keyword>
<comment type="cofactor">
    <cofactor evidence="15 16">
        <name>Zn(2+)</name>
        <dbReference type="ChEBI" id="CHEBI:29105"/>
    </cofactor>
    <text evidence="15 16">Binds 1 zinc ion per subunit.</text>
</comment>
<evidence type="ECO:0000256" key="13">
    <source>
        <dbReference type="ARBA" id="ARBA00023157"/>
    </source>
</evidence>
<name>A0A1X0P868_9TRYP</name>
<dbReference type="GO" id="GO:0004222">
    <property type="term" value="F:metalloendopeptidase activity"/>
    <property type="evidence" value="ECO:0007669"/>
    <property type="project" value="UniProtKB-UniRule"/>
</dbReference>
<organism evidence="17 18">
    <name type="scientific">Trypanosoma theileri</name>
    <dbReference type="NCBI Taxonomy" id="67003"/>
    <lineage>
        <taxon>Eukaryota</taxon>
        <taxon>Discoba</taxon>
        <taxon>Euglenozoa</taxon>
        <taxon>Kinetoplastea</taxon>
        <taxon>Metakinetoplastina</taxon>
        <taxon>Trypanosomatida</taxon>
        <taxon>Trypanosomatidae</taxon>
        <taxon>Trypanosoma</taxon>
    </lineage>
</organism>
<keyword evidence="7 16" id="KW-0378">Hydrolase</keyword>
<keyword evidence="13" id="KW-1015">Disulfide bond</keyword>
<gene>
    <name evidence="17" type="ORF">TM35_000021490</name>
</gene>
<dbReference type="GO" id="GO:0005737">
    <property type="term" value="C:cytoplasm"/>
    <property type="evidence" value="ECO:0007669"/>
    <property type="project" value="TreeGrafter"/>
</dbReference>
<feature type="binding site" evidence="15">
    <location>
        <position position="267"/>
    </location>
    <ligand>
        <name>Zn(2+)</name>
        <dbReference type="ChEBI" id="CHEBI:29105"/>
        <note>catalytic</note>
    </ligand>
</feature>
<dbReference type="Proteomes" id="UP000192257">
    <property type="component" value="Unassembled WGS sequence"/>
</dbReference>
<dbReference type="GO" id="GO:0007155">
    <property type="term" value="P:cell adhesion"/>
    <property type="evidence" value="ECO:0007669"/>
    <property type="project" value="UniProtKB-KW"/>
</dbReference>
<dbReference type="SUPFAM" id="SSF55486">
    <property type="entry name" value="Metalloproteases ('zincins'), catalytic domain"/>
    <property type="match status" value="1"/>
</dbReference>
<dbReference type="EC" id="3.4.24.-" evidence="16"/>
<keyword evidence="8 15" id="KW-0862">Zinc</keyword>
<sequence length="312" mass="35262">VRELPTKDQKLEEKYTIATKEGKDWQPIRIHVSAEAVDAAVEKCKDRAAQAREKTFRGDTFMPGHVELVYPDATEHCSKETLITADMKKILVEKLLPAAIKLHSERLSVHPLQENLVFHKTLFEDGAPCSFFKPPEGHHSTGVPGADFVLYVTTNKKSNESVKICAYGYGRGPTSAVKNFLPSEIGETRRLVRMAAHDIAHALGFDTRRMERIGMIYSATINNNSDRFVYFVKSPNTIEVVRKHYACEKSISGMRLDMESNTVPSSHWNRRIAKDELMSTYGDESSGMFYTALTLATFHDMKFYQANFSMAE</sequence>
<dbReference type="RefSeq" id="XP_028886889.1">
    <property type="nucleotide sequence ID" value="XM_029021467.1"/>
</dbReference>
<evidence type="ECO:0000256" key="4">
    <source>
        <dbReference type="ARBA" id="ARBA00022670"/>
    </source>
</evidence>
<dbReference type="GO" id="GO:0006508">
    <property type="term" value="P:proteolysis"/>
    <property type="evidence" value="ECO:0007669"/>
    <property type="project" value="UniProtKB-KW"/>
</dbReference>
<keyword evidence="4 16" id="KW-0645">Protease</keyword>
<dbReference type="VEuPathDB" id="TriTrypDB:TM35_000021490"/>
<dbReference type="GO" id="GO:0016020">
    <property type="term" value="C:membrane"/>
    <property type="evidence" value="ECO:0007669"/>
    <property type="project" value="UniProtKB-SubCell"/>
</dbReference>
<dbReference type="GO" id="GO:0046872">
    <property type="term" value="F:metal ion binding"/>
    <property type="evidence" value="ECO:0007669"/>
    <property type="project" value="UniProtKB-KW"/>
</dbReference>
<comment type="caution">
    <text evidence="17">The sequence shown here is derived from an EMBL/GenBank/DDBJ whole genome shotgun (WGS) entry which is preliminary data.</text>
</comment>
<evidence type="ECO:0000256" key="3">
    <source>
        <dbReference type="ARBA" id="ARBA00005860"/>
    </source>
</evidence>
<evidence type="ECO:0000313" key="18">
    <source>
        <dbReference type="Proteomes" id="UP000192257"/>
    </source>
</evidence>
<dbReference type="EMBL" id="NBCO01000002">
    <property type="protein sequence ID" value="ORC92823.1"/>
    <property type="molecule type" value="Genomic_DNA"/>
</dbReference>
<keyword evidence="12" id="KW-0865">Zymogen</keyword>
<keyword evidence="11" id="KW-0472">Membrane</keyword>
<dbReference type="PANTHER" id="PTHR10942">
    <property type="entry name" value="LEISHMANOLYSIN-LIKE PEPTIDASE"/>
    <property type="match status" value="1"/>
</dbReference>
<keyword evidence="5 15" id="KW-0479">Metal-binding</keyword>
<reference evidence="17 18" key="1">
    <citation type="submission" date="2017-03" db="EMBL/GenBank/DDBJ databases">
        <title>An alternative strategy for trypanosome survival in the mammalian bloodstream revealed through genome and transcriptome analysis of the ubiquitous bovine parasite Trypanosoma (Megatrypanum) theileri.</title>
        <authorList>
            <person name="Kelly S."/>
            <person name="Ivens A."/>
            <person name="Mott A."/>
            <person name="O'Neill E."/>
            <person name="Emms D."/>
            <person name="Macleod O."/>
            <person name="Voorheis P."/>
            <person name="Matthews J."/>
            <person name="Matthews K."/>
            <person name="Carrington M."/>
        </authorList>
    </citation>
    <scope>NUCLEOTIDE SEQUENCE [LARGE SCALE GENOMIC DNA]</scope>
    <source>
        <strain evidence="17">Edinburgh</strain>
    </source>
</reference>
<proteinExistence type="inferred from homology"/>
<feature type="binding site" evidence="15">
    <location>
        <position position="197"/>
    </location>
    <ligand>
        <name>Zn(2+)</name>
        <dbReference type="ChEBI" id="CHEBI:29105"/>
        <note>catalytic</note>
    </ligand>
</feature>
<dbReference type="InterPro" id="IPR001577">
    <property type="entry name" value="Peptidase_M8"/>
</dbReference>
<dbReference type="PANTHER" id="PTHR10942:SF0">
    <property type="entry name" value="LEISHMANOLYSIN-LIKE PEPTIDASE"/>
    <property type="match status" value="1"/>
</dbReference>
<keyword evidence="14" id="KW-0325">Glycoprotein</keyword>
<keyword evidence="6" id="KW-0732">Signal</keyword>
<dbReference type="AlphaFoldDB" id="A0A1X0P868"/>
<evidence type="ECO:0000256" key="6">
    <source>
        <dbReference type="ARBA" id="ARBA00022729"/>
    </source>
</evidence>
<dbReference type="Pfam" id="PF01457">
    <property type="entry name" value="Peptidase_M8"/>
    <property type="match status" value="1"/>
</dbReference>
<feature type="non-terminal residue" evidence="17">
    <location>
        <position position="312"/>
    </location>
</feature>
<keyword evidence="10 15" id="KW-0482">Metalloprotease</keyword>
<comment type="similarity">
    <text evidence="3 16">Belongs to the peptidase M8 family.</text>
</comment>
<evidence type="ECO:0000313" key="17">
    <source>
        <dbReference type="EMBL" id="ORC92823.1"/>
    </source>
</evidence>
<evidence type="ECO:0000256" key="7">
    <source>
        <dbReference type="ARBA" id="ARBA00022801"/>
    </source>
</evidence>
<evidence type="ECO:0000256" key="5">
    <source>
        <dbReference type="ARBA" id="ARBA00022723"/>
    </source>
</evidence>
<evidence type="ECO:0000256" key="12">
    <source>
        <dbReference type="ARBA" id="ARBA00023145"/>
    </source>
</evidence>
<evidence type="ECO:0000256" key="8">
    <source>
        <dbReference type="ARBA" id="ARBA00022833"/>
    </source>
</evidence>
<feature type="binding site" evidence="15">
    <location>
        <position position="201"/>
    </location>
    <ligand>
        <name>Zn(2+)</name>
        <dbReference type="ChEBI" id="CHEBI:29105"/>
        <note>catalytic</note>
    </ligand>
</feature>
<comment type="catalytic activity">
    <reaction evidence="1">
        <text>Preference for hydrophobic residues at P1 and P1' and basic residues at P2' and P3'. A model nonapeptide is cleaved at -Ala-Tyr-|-Leu-Lys-Lys-.</text>
        <dbReference type="EC" id="3.4.24.36"/>
    </reaction>
</comment>
<feature type="non-terminal residue" evidence="17">
    <location>
        <position position="1"/>
    </location>
</feature>
<evidence type="ECO:0000256" key="16">
    <source>
        <dbReference type="RuleBase" id="RU366077"/>
    </source>
</evidence>